<sequence>SIALLFTVGSVEVWLCEPGKPPSPQRHVCIHNLSNPTRIIPVLPSADATFLEDIPPEVHAGLGRIGAPDGGIGYLLAPSLRASTRRLMRKLTKELEVHASLSESHQESWRSGPKSADEKKHLQIAAECSATGGDLVIVNSTGTVVVLSADGLEERSRFSTNKEDRVRAAVHLTGSSCVLLMRGGGASSGRGGIFEIWDVTGELQASTRARGVYRLPNSLAHLGLN</sequence>
<feature type="non-terminal residue" evidence="1">
    <location>
        <position position="1"/>
    </location>
</feature>
<accession>A0A7J6Q3S8</accession>
<feature type="non-terminal residue" evidence="1">
    <location>
        <position position="225"/>
    </location>
</feature>
<proteinExistence type="predicted"/>
<dbReference type="Proteomes" id="UP000574390">
    <property type="component" value="Unassembled WGS sequence"/>
</dbReference>
<evidence type="ECO:0000313" key="2">
    <source>
        <dbReference type="Proteomes" id="UP000574390"/>
    </source>
</evidence>
<reference evidence="1 2" key="1">
    <citation type="submission" date="2020-04" db="EMBL/GenBank/DDBJ databases">
        <title>Perkinsus olseni comparative genomics.</title>
        <authorList>
            <person name="Bogema D.R."/>
        </authorList>
    </citation>
    <scope>NUCLEOTIDE SEQUENCE [LARGE SCALE GENOMIC DNA]</scope>
    <source>
        <strain evidence="1">ATCC PRA-205</strain>
    </source>
</reference>
<comment type="caution">
    <text evidence="1">The sequence shown here is derived from an EMBL/GenBank/DDBJ whole genome shotgun (WGS) entry which is preliminary data.</text>
</comment>
<name>A0A7J6Q3S8_PEROL</name>
<dbReference type="AlphaFoldDB" id="A0A7J6Q3S8"/>
<gene>
    <name evidence="1" type="ORF">FOZ62_017493</name>
</gene>
<protein>
    <submittedName>
        <fullName evidence="1">Uncharacterized protein</fullName>
    </submittedName>
</protein>
<dbReference type="EMBL" id="JABANM010032320">
    <property type="protein sequence ID" value="KAF4703119.1"/>
    <property type="molecule type" value="Genomic_DNA"/>
</dbReference>
<organism evidence="1 2">
    <name type="scientific">Perkinsus olseni</name>
    <name type="common">Perkinsus atlanticus</name>
    <dbReference type="NCBI Taxonomy" id="32597"/>
    <lineage>
        <taxon>Eukaryota</taxon>
        <taxon>Sar</taxon>
        <taxon>Alveolata</taxon>
        <taxon>Perkinsozoa</taxon>
        <taxon>Perkinsea</taxon>
        <taxon>Perkinsida</taxon>
        <taxon>Perkinsidae</taxon>
        <taxon>Perkinsus</taxon>
    </lineage>
</organism>
<evidence type="ECO:0000313" key="1">
    <source>
        <dbReference type="EMBL" id="KAF4703119.1"/>
    </source>
</evidence>